<sequence>MEAYNHIKDLKGELQDIRGDIVKYFSDWYGMAKITARKANIEPSTTRVVGRQQHGSNAEAGTPKDYHKRTLTIPLLDHLISDTYFDPNNDAVMSSLLCLLPALLVSREGNPVQAAFQYYADDLPSPQLFDVELFRWRRKWLNADQDHLPSSAAKALEECNHELFPNVRKLLPILCKLPITSAQCE</sequence>
<name>A0AAD9R1S0_ACRCE</name>
<reference evidence="2" key="2">
    <citation type="journal article" date="2023" name="Science">
        <title>Genomic signatures of disease resistance in endangered staghorn corals.</title>
        <authorList>
            <person name="Vollmer S.V."/>
            <person name="Selwyn J.D."/>
            <person name="Despard B.A."/>
            <person name="Roesel C.L."/>
        </authorList>
    </citation>
    <scope>NUCLEOTIDE SEQUENCE</scope>
    <source>
        <strain evidence="2">K2</strain>
    </source>
</reference>
<proteinExistence type="predicted"/>
<dbReference type="PANTHER" id="PTHR46289:SF16">
    <property type="entry name" value="52 KDA REPRESSOR OF THE INHIBITOR OF THE PROTEIN KINASE"/>
    <property type="match status" value="1"/>
</dbReference>
<accession>A0AAD9R1S0</accession>
<dbReference type="Proteomes" id="UP001249851">
    <property type="component" value="Unassembled WGS sequence"/>
</dbReference>
<dbReference type="PANTHER" id="PTHR46289">
    <property type="entry name" value="52 KDA REPRESSOR OF THE INHIBITOR OF THE PROTEIN KINASE-LIKE PROTEIN-RELATED"/>
    <property type="match status" value="1"/>
</dbReference>
<dbReference type="EMBL" id="JARQWQ010000006">
    <property type="protein sequence ID" value="KAK2571485.1"/>
    <property type="molecule type" value="Genomic_DNA"/>
</dbReference>
<feature type="region of interest" description="Disordered" evidence="1">
    <location>
        <begin position="45"/>
        <end position="64"/>
    </location>
</feature>
<organism evidence="2 3">
    <name type="scientific">Acropora cervicornis</name>
    <name type="common">Staghorn coral</name>
    <dbReference type="NCBI Taxonomy" id="6130"/>
    <lineage>
        <taxon>Eukaryota</taxon>
        <taxon>Metazoa</taxon>
        <taxon>Cnidaria</taxon>
        <taxon>Anthozoa</taxon>
        <taxon>Hexacorallia</taxon>
        <taxon>Scleractinia</taxon>
        <taxon>Astrocoeniina</taxon>
        <taxon>Acroporidae</taxon>
        <taxon>Acropora</taxon>
    </lineage>
</organism>
<dbReference type="InterPro" id="IPR052958">
    <property type="entry name" value="IFN-induced_PKR_regulator"/>
</dbReference>
<protein>
    <submittedName>
        <fullName evidence="2">52 kDa repressor of the inhibitor of the protein kinase</fullName>
    </submittedName>
</protein>
<dbReference type="AlphaFoldDB" id="A0AAD9R1S0"/>
<evidence type="ECO:0000313" key="2">
    <source>
        <dbReference type="EMBL" id="KAK2571485.1"/>
    </source>
</evidence>
<reference evidence="2" key="1">
    <citation type="journal article" date="2023" name="G3 (Bethesda)">
        <title>Whole genome assembly and annotation of the endangered Caribbean coral Acropora cervicornis.</title>
        <authorList>
            <person name="Selwyn J.D."/>
            <person name="Vollmer S.V."/>
        </authorList>
    </citation>
    <scope>NUCLEOTIDE SEQUENCE</scope>
    <source>
        <strain evidence="2">K2</strain>
    </source>
</reference>
<gene>
    <name evidence="2" type="ORF">P5673_004088</name>
</gene>
<evidence type="ECO:0000313" key="3">
    <source>
        <dbReference type="Proteomes" id="UP001249851"/>
    </source>
</evidence>
<evidence type="ECO:0000256" key="1">
    <source>
        <dbReference type="SAM" id="MobiDB-lite"/>
    </source>
</evidence>
<comment type="caution">
    <text evidence="2">The sequence shown here is derived from an EMBL/GenBank/DDBJ whole genome shotgun (WGS) entry which is preliminary data.</text>
</comment>
<keyword evidence="3" id="KW-1185">Reference proteome</keyword>